<protein>
    <recommendedName>
        <fullName evidence="4">Apolipoprotein D</fullName>
    </recommendedName>
</protein>
<reference evidence="2 3" key="1">
    <citation type="submission" date="2024-05" db="EMBL/GenBank/DDBJ databases">
        <title>The nuclear and mitochondrial genome assemblies of Tetragonisca angustula (Apidae: Meliponini), a tiny yet remarkable pollinator in the Neotropics.</title>
        <authorList>
            <person name="Ferrari R."/>
            <person name="Ricardo P.C."/>
            <person name="Dias F.C."/>
            <person name="Araujo N.S."/>
            <person name="Soares D.O."/>
            <person name="Zhou Q.-S."/>
            <person name="Zhu C.-D."/>
            <person name="Coutinho L."/>
            <person name="Airas M.C."/>
            <person name="Batista T.M."/>
        </authorList>
    </citation>
    <scope>NUCLEOTIDE SEQUENCE [LARGE SCALE GENOMIC DNA]</scope>
    <source>
        <strain evidence="2">ASF017062</strain>
        <tissue evidence="2">Abdomen</tissue>
    </source>
</reference>
<comment type="caution">
    <text evidence="2">The sequence shown here is derived from an EMBL/GenBank/DDBJ whole genome shotgun (WGS) entry which is preliminary data.</text>
</comment>
<evidence type="ECO:0000313" key="3">
    <source>
        <dbReference type="Proteomes" id="UP001432146"/>
    </source>
</evidence>
<organism evidence="2 3">
    <name type="scientific">Tetragonisca angustula</name>
    <dbReference type="NCBI Taxonomy" id="166442"/>
    <lineage>
        <taxon>Eukaryota</taxon>
        <taxon>Metazoa</taxon>
        <taxon>Ecdysozoa</taxon>
        <taxon>Arthropoda</taxon>
        <taxon>Hexapoda</taxon>
        <taxon>Insecta</taxon>
        <taxon>Pterygota</taxon>
        <taxon>Neoptera</taxon>
        <taxon>Endopterygota</taxon>
        <taxon>Hymenoptera</taxon>
        <taxon>Apocrita</taxon>
        <taxon>Aculeata</taxon>
        <taxon>Apoidea</taxon>
        <taxon>Anthophila</taxon>
        <taxon>Apidae</taxon>
        <taxon>Tetragonisca</taxon>
    </lineage>
</organism>
<name>A0AAW0ZT11_9HYME</name>
<dbReference type="AlphaFoldDB" id="A0AAW0ZT11"/>
<evidence type="ECO:0000313" key="2">
    <source>
        <dbReference type="EMBL" id="KAK9300707.1"/>
    </source>
</evidence>
<sequence>MSHNRVTLPLLVCILCFMAHCAACPMDAGQALDISQFAGKWYFIAGTSTNLSQSSCGRLLVKKTTSTEFLIKFRGHRHKGNIPVVSNMAGKVDGNNIVTYWRTLRSKRKLGPFYHVVISVKYDTAIGMLVCTETKGYMENKSAMIWSRERSLPSPILEELKSKLGAYVNQEIRMADHDNC</sequence>
<gene>
    <name evidence="2" type="ORF">QLX08_006732</name>
</gene>
<evidence type="ECO:0008006" key="4">
    <source>
        <dbReference type="Google" id="ProtNLM"/>
    </source>
</evidence>
<accession>A0AAW0ZT11</accession>
<dbReference type="PROSITE" id="PS00213">
    <property type="entry name" value="LIPOCALIN"/>
    <property type="match status" value="1"/>
</dbReference>
<feature type="chain" id="PRO_5043519615" description="Apolipoprotein D" evidence="1">
    <location>
        <begin position="24"/>
        <end position="180"/>
    </location>
</feature>
<evidence type="ECO:0000256" key="1">
    <source>
        <dbReference type="SAM" id="SignalP"/>
    </source>
</evidence>
<keyword evidence="3" id="KW-1185">Reference proteome</keyword>
<dbReference type="InterPro" id="IPR012674">
    <property type="entry name" value="Calycin"/>
</dbReference>
<dbReference type="Gene3D" id="2.40.128.20">
    <property type="match status" value="1"/>
</dbReference>
<dbReference type="InterPro" id="IPR022272">
    <property type="entry name" value="Lipocalin_CS"/>
</dbReference>
<proteinExistence type="predicted"/>
<keyword evidence="1" id="KW-0732">Signal</keyword>
<dbReference type="SUPFAM" id="SSF50814">
    <property type="entry name" value="Lipocalins"/>
    <property type="match status" value="1"/>
</dbReference>
<dbReference type="Proteomes" id="UP001432146">
    <property type="component" value="Unassembled WGS sequence"/>
</dbReference>
<dbReference type="EMBL" id="JAWNGG020000123">
    <property type="protein sequence ID" value="KAK9300707.1"/>
    <property type="molecule type" value="Genomic_DNA"/>
</dbReference>
<feature type="signal peptide" evidence="1">
    <location>
        <begin position="1"/>
        <end position="23"/>
    </location>
</feature>